<dbReference type="InterPro" id="IPR000569">
    <property type="entry name" value="HECT_dom"/>
</dbReference>
<keyword evidence="9" id="KW-1185">Reference proteome</keyword>
<dbReference type="GO" id="GO:0016567">
    <property type="term" value="P:protein ubiquitination"/>
    <property type="evidence" value="ECO:0007669"/>
    <property type="project" value="TreeGrafter"/>
</dbReference>
<evidence type="ECO:0000256" key="1">
    <source>
        <dbReference type="ARBA" id="ARBA00000885"/>
    </source>
</evidence>
<feature type="domain" description="HECT" evidence="7">
    <location>
        <begin position="52"/>
        <end position="102"/>
    </location>
</feature>
<evidence type="ECO:0000259" key="7">
    <source>
        <dbReference type="PROSITE" id="PS50237"/>
    </source>
</evidence>
<keyword evidence="4" id="KW-0808">Transferase</keyword>
<comment type="pathway">
    <text evidence="2">Protein modification; protein ubiquitination.</text>
</comment>
<dbReference type="PANTHER" id="PTHR11254">
    <property type="entry name" value="HECT DOMAIN UBIQUITIN-PROTEIN LIGASE"/>
    <property type="match status" value="1"/>
</dbReference>
<dbReference type="STRING" id="6184.A0A430PY54"/>
<accession>A0A430PY54</accession>
<dbReference type="GO" id="GO:0006511">
    <property type="term" value="P:ubiquitin-dependent protein catabolic process"/>
    <property type="evidence" value="ECO:0007669"/>
    <property type="project" value="TreeGrafter"/>
</dbReference>
<dbReference type="InterPro" id="IPR035983">
    <property type="entry name" value="Hect_E3_ubiquitin_ligase"/>
</dbReference>
<dbReference type="InterPro" id="IPR050409">
    <property type="entry name" value="E3_ubiq-protein_ligase"/>
</dbReference>
<dbReference type="EMBL" id="QMKO01004208">
    <property type="protein sequence ID" value="RTG80380.1"/>
    <property type="molecule type" value="Genomic_DNA"/>
</dbReference>
<evidence type="ECO:0000256" key="4">
    <source>
        <dbReference type="ARBA" id="ARBA00022679"/>
    </source>
</evidence>
<dbReference type="Proteomes" id="UP000290809">
    <property type="component" value="Unassembled WGS sequence"/>
</dbReference>
<dbReference type="Pfam" id="PF00632">
    <property type="entry name" value="HECT"/>
    <property type="match status" value="1"/>
</dbReference>
<dbReference type="PANTHER" id="PTHR11254:SF440">
    <property type="entry name" value="E3 UBIQUITIN-PROTEIN LIGASE NEDD-4"/>
    <property type="match status" value="1"/>
</dbReference>
<protein>
    <recommendedName>
        <fullName evidence="3">HECT-type E3 ubiquitin transferase</fullName>
        <ecNumber evidence="3">2.3.2.26</ecNumber>
    </recommendedName>
</protein>
<dbReference type="AlphaFoldDB" id="A0A430PY54"/>
<reference evidence="8 9" key="1">
    <citation type="journal article" date="2019" name="PLoS Pathog.">
        <title>Genome sequence of the bovine parasite Schistosoma bovis Tanzania.</title>
        <authorList>
            <person name="Oey H."/>
            <person name="Zakrzewski M."/>
            <person name="Gobert G."/>
            <person name="Gravermann K."/>
            <person name="Stoye J."/>
            <person name="Jones M."/>
            <person name="Mcmanus D."/>
            <person name="Krause L."/>
        </authorList>
    </citation>
    <scope>NUCLEOTIDE SEQUENCE [LARGE SCALE GENOMIC DNA]</scope>
    <source>
        <strain evidence="8 9">TAN1997</strain>
    </source>
</reference>
<proteinExistence type="predicted"/>
<evidence type="ECO:0000313" key="9">
    <source>
        <dbReference type="Proteomes" id="UP000290809"/>
    </source>
</evidence>
<evidence type="ECO:0000256" key="3">
    <source>
        <dbReference type="ARBA" id="ARBA00012485"/>
    </source>
</evidence>
<dbReference type="PROSITE" id="PS50237">
    <property type="entry name" value="HECT"/>
    <property type="match status" value="1"/>
</dbReference>
<organism evidence="8 9">
    <name type="scientific">Schistosoma bovis</name>
    <name type="common">Blood fluke</name>
    <dbReference type="NCBI Taxonomy" id="6184"/>
    <lineage>
        <taxon>Eukaryota</taxon>
        <taxon>Metazoa</taxon>
        <taxon>Spiralia</taxon>
        <taxon>Lophotrochozoa</taxon>
        <taxon>Platyhelminthes</taxon>
        <taxon>Trematoda</taxon>
        <taxon>Digenea</taxon>
        <taxon>Strigeidida</taxon>
        <taxon>Schistosomatoidea</taxon>
        <taxon>Schistosomatidae</taxon>
        <taxon>Schistosoma</taxon>
    </lineage>
</organism>
<dbReference type="GO" id="GO:0061630">
    <property type="term" value="F:ubiquitin protein ligase activity"/>
    <property type="evidence" value="ECO:0007669"/>
    <property type="project" value="UniProtKB-EC"/>
</dbReference>
<evidence type="ECO:0000256" key="2">
    <source>
        <dbReference type="ARBA" id="ARBA00004906"/>
    </source>
</evidence>
<gene>
    <name evidence="8" type="ORF">DC041_0001253</name>
</gene>
<evidence type="ECO:0000313" key="8">
    <source>
        <dbReference type="EMBL" id="RTG80380.1"/>
    </source>
</evidence>
<dbReference type="Gene3D" id="3.30.2410.10">
    <property type="entry name" value="Hect, E3 ligase catalytic domain"/>
    <property type="match status" value="1"/>
</dbReference>
<dbReference type="EC" id="2.3.2.26" evidence="3"/>
<feature type="active site" description="Glycyl thioester intermediate" evidence="6">
    <location>
        <position position="70"/>
    </location>
</feature>
<comment type="catalytic activity">
    <reaction evidence="1">
        <text>S-ubiquitinyl-[E2 ubiquitin-conjugating enzyme]-L-cysteine + [acceptor protein]-L-lysine = [E2 ubiquitin-conjugating enzyme]-L-cysteine + N(6)-ubiquitinyl-[acceptor protein]-L-lysine.</text>
        <dbReference type="EC" id="2.3.2.26"/>
    </reaction>
</comment>
<comment type="caution">
    <text evidence="8">The sequence shown here is derived from an EMBL/GenBank/DDBJ whole genome shotgun (WGS) entry which is preliminary data.</text>
</comment>
<sequence length="102" mass="11538">MVRKKRKQTDSFNSLLQFNETCKPIRQKKNDNFLANISLQLYCGKSNRLAHITIQPNNSGDDFLPVAHTCANLLDLPQYSCKEILAKKLSLAIQQTEGFGLV</sequence>
<evidence type="ECO:0000256" key="5">
    <source>
        <dbReference type="ARBA" id="ARBA00022786"/>
    </source>
</evidence>
<name>A0A430PY54_SCHBO</name>
<keyword evidence="5 6" id="KW-0833">Ubl conjugation pathway</keyword>
<dbReference type="SUPFAM" id="SSF56204">
    <property type="entry name" value="Hect, E3 ligase catalytic domain"/>
    <property type="match status" value="1"/>
</dbReference>
<dbReference type="GO" id="GO:0005737">
    <property type="term" value="C:cytoplasm"/>
    <property type="evidence" value="ECO:0007669"/>
    <property type="project" value="TreeGrafter"/>
</dbReference>
<evidence type="ECO:0000256" key="6">
    <source>
        <dbReference type="PROSITE-ProRule" id="PRU00104"/>
    </source>
</evidence>